<organism evidence="2">
    <name type="scientific">Orpheovirus IHUMI-LCC2</name>
    <dbReference type="NCBI Taxonomy" id="2023057"/>
    <lineage>
        <taxon>Viruses</taxon>
        <taxon>Varidnaviria</taxon>
        <taxon>Bamfordvirae</taxon>
        <taxon>Nucleocytoviricota</taxon>
        <taxon>Megaviricetes</taxon>
        <taxon>Pimascovirales</taxon>
        <taxon>Ocovirineae</taxon>
        <taxon>Orpheoviridae</taxon>
        <taxon>Alphaorpheovirus</taxon>
        <taxon>Alphaorpheovirus massiliense</taxon>
    </lineage>
</organism>
<gene>
    <name evidence="2" type="ORF">ORPV_1199</name>
</gene>
<reference evidence="2" key="1">
    <citation type="submission" date="2017-08" db="EMBL/GenBank/DDBJ databases">
        <authorList>
            <consortium name="Urmite Genomes"/>
        </authorList>
    </citation>
    <scope>NUCLEOTIDE SEQUENCE [LARGE SCALE GENOMIC DNA]</scope>
    <source>
        <strain evidence="2">IHUMI-LCC2</strain>
    </source>
</reference>
<dbReference type="InterPro" id="IPR036890">
    <property type="entry name" value="HATPase_C_sf"/>
</dbReference>
<evidence type="ECO:0000256" key="1">
    <source>
        <dbReference type="SAM" id="MobiDB-lite"/>
    </source>
</evidence>
<dbReference type="GeneID" id="35381873"/>
<sequence length="1423" mass="162962">MEYAILTNKSIPIYSIICNALKEGNEGKNIADILNNPCNTLSLQISKSLINVAATRIFSNPYQSILELPVNSIDSYAELQGRPSIGKFGLGFYSILYWVVNNKATLQITSRVPEYEWSGTINNLTDGPHFTLSMVPTPQRRRGTTMRLQGVDYNTLTKFKEELQKLIYIKSAKIFINNVQINPRSTSNDIINIKIRLTEKYIEVEDFAGGITLPVLFNSLLIPTISTKSVSRSLQYDVNDTDTIDNNNIYISDKPSFTIMVGNVEVKRVRSEGPNVSVILSLPLETRLPTSRDDVILDDNIKPYVLKALDKLLDVSLQGRDVRPLQHALKAYISESSTQYNRRLFSEYLQRIDEKVRKDNYIVVLSKYFNLFTTLAVNAGVIFIRSLSYNPLELDNFLETRYGNLMRSDIYYGKNILLLPHVYVEDAEAEVTSGGSTRTLFLSQQLLNMDPNWKTNIPTSITDDILIPLDFIKTLNNNKELRKLDKLPGSTKIKTLLKSLLLKLSALDVYYSFNNTKHIRGKHVSYHSSMNIWNLFILDYYTFYGMERINEFSDFILLWFKTIPSLVPTNIAYGQDMVQFGTGLRRGDNINVIPPIESRLQSFNDISIQYIDKWKPYINSGELRNKVFSYQVQFSKFMVEVANKETPSYFSSILFPSPLYFVNYDNILNNINLILTLSSNFYDFIVISSILTYAHIDANEIFIRDSYKILREEYIPQDLENVVRDIIIEKDVNPMSLNNINDRLTRHQEILKEITEGYNYKLQIEKLSTSPIQTNLQNIISKIFKVPPTPNESFIDFIKDANNYSLDRKLQLIEVTVNENTTKSPLEASLIELVQNSVDAINNTPSSNRKINIFTSRDPSSPILNVVVEDDVGIPDSAMLSLSVPFVSSKSGTTSVGQIGTGFFNVYRDSKYVTIDTYRDGNRTSIIDVPVRDGFDRVVDINKNIFREKSKEKNGTRIILSISYKTERDRNIDEGHVYYICKNIINKTIQPPSVYINNQQITSDYIPIVAYNSLDFLGKKGDEQSYVLTRGIPYSDFVSFALSDAFGVHPAFRNQNVYEVLRDNIFINMKQNFTPASNRTSINISSEYVSDIQKSIRNGIYLSILWKILESLIKNPNYFIPNYTSNFGRQTGFVIMSNFSKIVNISTFMVNYKPEDYINGKWKEYKSIAHGINTIIASKNRKNREDTIAKLKKDYHPLQYSIIRRWIANKTDLDEKDAPPPIPLTLLPTTTTQPRKEGEIEQTPLPPTSKLVIDNINILQKFFTSFVQAFWTLASNIIKSPVYNKRGIPVVNIGPDVASRGAYYSSKLHVISINSSKLDHLVKIVTDLYLSKDENAFKDNWLKYRNNDRFKEYFGYVFPSSTIVHELEHARRQSEHSSTSHSEIIDESIGGKNPISFDDSANKVYDIILRNNFVSQVYKYLKS</sequence>
<feature type="region of interest" description="Disordered" evidence="1">
    <location>
        <begin position="1222"/>
        <end position="1245"/>
    </location>
</feature>
<dbReference type="GO" id="GO:0016301">
    <property type="term" value="F:kinase activity"/>
    <property type="evidence" value="ECO:0007669"/>
    <property type="project" value="UniProtKB-KW"/>
</dbReference>
<keyword evidence="2" id="KW-0418">Kinase</keyword>
<dbReference type="EMBL" id="LT906555">
    <property type="protein sequence ID" value="SNW63103.1"/>
    <property type="molecule type" value="Genomic_DNA"/>
</dbReference>
<keyword evidence="2" id="KW-0808">Transferase</keyword>
<accession>A0A2I2L6D8</accession>
<dbReference type="KEGG" id="vg:35381873"/>
<dbReference type="Proteomes" id="UP000236316">
    <property type="component" value="Segment"/>
</dbReference>
<keyword evidence="3" id="KW-1185">Reference proteome</keyword>
<proteinExistence type="predicted"/>
<evidence type="ECO:0000313" key="2">
    <source>
        <dbReference type="EMBL" id="SNW63103.1"/>
    </source>
</evidence>
<name>A0A2I2L6D8_9VIRU</name>
<dbReference type="RefSeq" id="YP_009449405.1">
    <property type="nucleotide sequence ID" value="NC_036594.1"/>
</dbReference>
<dbReference type="Gene3D" id="3.30.565.10">
    <property type="entry name" value="Histidine kinase-like ATPase, C-terminal domain"/>
    <property type="match status" value="1"/>
</dbReference>
<dbReference type="SUPFAM" id="SSF55874">
    <property type="entry name" value="ATPase domain of HSP90 chaperone/DNA topoisomerase II/histidine kinase"/>
    <property type="match status" value="2"/>
</dbReference>
<evidence type="ECO:0000313" key="3">
    <source>
        <dbReference type="Proteomes" id="UP000236316"/>
    </source>
</evidence>
<protein>
    <submittedName>
        <fullName evidence="2">Histidine kinase-like ATPase</fullName>
    </submittedName>
</protein>